<dbReference type="GO" id="GO:0003682">
    <property type="term" value="F:chromatin binding"/>
    <property type="evidence" value="ECO:0007669"/>
    <property type="project" value="TreeGrafter"/>
</dbReference>
<evidence type="ECO:0000256" key="8">
    <source>
        <dbReference type="ARBA" id="ARBA00030014"/>
    </source>
</evidence>
<evidence type="ECO:0000256" key="10">
    <source>
        <dbReference type="SAM" id="MobiDB-lite"/>
    </source>
</evidence>
<keyword evidence="6" id="KW-0234">DNA repair</keyword>
<dbReference type="GO" id="GO:0005634">
    <property type="term" value="C:nucleus"/>
    <property type="evidence" value="ECO:0007669"/>
    <property type="project" value="UniProtKB-SubCell"/>
</dbReference>
<keyword evidence="5" id="KW-0227">DNA damage</keyword>
<evidence type="ECO:0000313" key="13">
    <source>
        <dbReference type="Proteomes" id="UP001186944"/>
    </source>
</evidence>
<dbReference type="PANTHER" id="PTHR15679">
    <property type="entry name" value="PCNA-ASSOCIATED FACTOR"/>
    <property type="match status" value="1"/>
</dbReference>
<evidence type="ECO:0000256" key="5">
    <source>
        <dbReference type="ARBA" id="ARBA00022763"/>
    </source>
</evidence>
<dbReference type="InterPro" id="IPR031444">
    <property type="entry name" value="PCNA-AF_dom"/>
</dbReference>
<evidence type="ECO:0000256" key="3">
    <source>
        <dbReference type="ARBA" id="ARBA00013777"/>
    </source>
</evidence>
<keyword evidence="13" id="KW-1185">Reference proteome</keyword>
<keyword evidence="7" id="KW-0539">Nucleus</keyword>
<evidence type="ECO:0000313" key="12">
    <source>
        <dbReference type="EMBL" id="KAK3088857.1"/>
    </source>
</evidence>
<feature type="compositionally biased region" description="Low complexity" evidence="10">
    <location>
        <begin position="7"/>
        <end position="23"/>
    </location>
</feature>
<proteinExistence type="predicted"/>
<comment type="subcellular location">
    <subcellularLocation>
        <location evidence="2">Cytoplasm</location>
        <location evidence="2">Perinuclear region</location>
    </subcellularLocation>
    <subcellularLocation>
        <location evidence="1">Nucleus</location>
    </subcellularLocation>
</comment>
<comment type="caution">
    <text evidence="12">The sequence shown here is derived from an EMBL/GenBank/DDBJ whole genome shotgun (WGS) entry which is preliminary data.</text>
</comment>
<feature type="compositionally biased region" description="Polar residues" evidence="10">
    <location>
        <begin position="90"/>
        <end position="101"/>
    </location>
</feature>
<feature type="compositionally biased region" description="Low complexity" evidence="10">
    <location>
        <begin position="33"/>
        <end position="43"/>
    </location>
</feature>
<dbReference type="InterPro" id="IPR040444">
    <property type="entry name" value="PCNA-AF"/>
</dbReference>
<dbReference type="GO" id="GO:0051726">
    <property type="term" value="P:regulation of cell cycle"/>
    <property type="evidence" value="ECO:0007669"/>
    <property type="project" value="InterPro"/>
</dbReference>
<dbReference type="Proteomes" id="UP001186944">
    <property type="component" value="Unassembled WGS sequence"/>
</dbReference>
<dbReference type="GO" id="GO:0006281">
    <property type="term" value="P:DNA repair"/>
    <property type="evidence" value="ECO:0007669"/>
    <property type="project" value="UniProtKB-KW"/>
</dbReference>
<dbReference type="Pfam" id="PF15715">
    <property type="entry name" value="PAF"/>
    <property type="match status" value="1"/>
</dbReference>
<protein>
    <recommendedName>
        <fullName evidence="3">PCNA-associated factor</fullName>
    </recommendedName>
    <alternativeName>
        <fullName evidence="8">PCNA-associated factor of 15 kDa</fullName>
    </alternativeName>
    <alternativeName>
        <fullName evidence="9">PCNA-clamp-associated factor</fullName>
    </alternativeName>
</protein>
<evidence type="ECO:0000259" key="11">
    <source>
        <dbReference type="Pfam" id="PF15715"/>
    </source>
</evidence>
<organism evidence="12 13">
    <name type="scientific">Pinctada imbricata</name>
    <name type="common">Atlantic pearl-oyster</name>
    <name type="synonym">Pinctada martensii</name>
    <dbReference type="NCBI Taxonomy" id="66713"/>
    <lineage>
        <taxon>Eukaryota</taxon>
        <taxon>Metazoa</taxon>
        <taxon>Spiralia</taxon>
        <taxon>Lophotrochozoa</taxon>
        <taxon>Mollusca</taxon>
        <taxon>Bivalvia</taxon>
        <taxon>Autobranchia</taxon>
        <taxon>Pteriomorphia</taxon>
        <taxon>Pterioida</taxon>
        <taxon>Pterioidea</taxon>
        <taxon>Pteriidae</taxon>
        <taxon>Pinctada</taxon>
    </lineage>
</organism>
<dbReference type="GO" id="GO:0048471">
    <property type="term" value="C:perinuclear region of cytoplasm"/>
    <property type="evidence" value="ECO:0007669"/>
    <property type="project" value="UniProtKB-SubCell"/>
</dbReference>
<sequence>MVRTKADAGSSSSGAGRKAVGARAPRKALGGASSSSSVSDSPSGKNAKYAGGNPACPRPTPEWQKEISSFFKSPCKGKENATPQEEDNTEQSTAACSSEKE</sequence>
<feature type="region of interest" description="Disordered" evidence="10">
    <location>
        <begin position="1"/>
        <end position="101"/>
    </location>
</feature>
<evidence type="ECO:0000256" key="1">
    <source>
        <dbReference type="ARBA" id="ARBA00004123"/>
    </source>
</evidence>
<reference evidence="12" key="1">
    <citation type="submission" date="2019-08" db="EMBL/GenBank/DDBJ databases">
        <title>The improved chromosome-level genome for the pearl oyster Pinctada fucata martensii using PacBio sequencing and Hi-C.</title>
        <authorList>
            <person name="Zheng Z."/>
        </authorList>
    </citation>
    <scope>NUCLEOTIDE SEQUENCE</scope>
    <source>
        <strain evidence="12">ZZ-2019</strain>
        <tissue evidence="12">Adductor muscle</tissue>
    </source>
</reference>
<keyword evidence="4" id="KW-0963">Cytoplasm</keyword>
<dbReference type="EMBL" id="VSWD01000011">
    <property type="protein sequence ID" value="KAK3088857.1"/>
    <property type="molecule type" value="Genomic_DNA"/>
</dbReference>
<evidence type="ECO:0000256" key="4">
    <source>
        <dbReference type="ARBA" id="ARBA00022490"/>
    </source>
</evidence>
<gene>
    <name evidence="12" type="ORF">FSP39_024659</name>
</gene>
<accession>A0AA89BN02</accession>
<name>A0AA89BN02_PINIB</name>
<dbReference type="PANTHER" id="PTHR15679:SF8">
    <property type="entry name" value="PCNA-ASSOCIATED FACTOR"/>
    <property type="match status" value="1"/>
</dbReference>
<dbReference type="AlphaFoldDB" id="A0AA89BN02"/>
<feature type="domain" description="PCNA-associated factor histone-like" evidence="11">
    <location>
        <begin position="1"/>
        <end position="93"/>
    </location>
</feature>
<evidence type="ECO:0000256" key="2">
    <source>
        <dbReference type="ARBA" id="ARBA00004556"/>
    </source>
</evidence>
<evidence type="ECO:0000256" key="6">
    <source>
        <dbReference type="ARBA" id="ARBA00023204"/>
    </source>
</evidence>
<evidence type="ECO:0000256" key="7">
    <source>
        <dbReference type="ARBA" id="ARBA00023242"/>
    </source>
</evidence>
<dbReference type="GO" id="GO:0019985">
    <property type="term" value="P:translesion synthesis"/>
    <property type="evidence" value="ECO:0007669"/>
    <property type="project" value="TreeGrafter"/>
</dbReference>
<evidence type="ECO:0000256" key="9">
    <source>
        <dbReference type="ARBA" id="ARBA00031186"/>
    </source>
</evidence>